<gene>
    <name evidence="2" type="ORF">F511_25352</name>
</gene>
<protein>
    <recommendedName>
        <fullName evidence="4">Dystroglycan-like</fullName>
    </recommendedName>
</protein>
<sequence>MAASFFVNTLQVNFESVIAMEHTGMAHMFKSLDTGLKGFWEASNSVYEGVVTEFFVNVKFIVGTIVSFVENRKMVITKDMFTEAFGLPSKGMIGFLDIPKETMVDMRKRFSGSDVPFRAPSKKKEMKMKFRLLHDIVAKALCAKAGSFDMVTSEKFDLMVAITAGLKVKWEHILFQVLLAMVKNPTRQSQGFVVQVSILLENLVKADLGELVKLHPQQVLANKSVQTYIKKNLTVIPTSESSKQTEDIASGTEYSQGTAQPIEASQPSPATAITVETPWNSNLYQVSNNQLNSNSTSKVLRSSSIIQLPNPTEYFSTLKRGLNLARNHLPKSAQQPKNALPDFSRNLRTPAASRSIPQVVLQSLMGNNRKASLKEFNTTQTVENKG</sequence>
<dbReference type="EMBL" id="KV001784">
    <property type="protein sequence ID" value="KZV38598.1"/>
    <property type="molecule type" value="Genomic_DNA"/>
</dbReference>
<feature type="region of interest" description="Disordered" evidence="1">
    <location>
        <begin position="331"/>
        <end position="351"/>
    </location>
</feature>
<proteinExistence type="predicted"/>
<evidence type="ECO:0000256" key="1">
    <source>
        <dbReference type="SAM" id="MobiDB-lite"/>
    </source>
</evidence>
<evidence type="ECO:0000313" key="3">
    <source>
        <dbReference type="Proteomes" id="UP000250235"/>
    </source>
</evidence>
<dbReference type="OrthoDB" id="1751168at2759"/>
<dbReference type="AlphaFoldDB" id="A0A2Z7BY94"/>
<accession>A0A2Z7BY94</accession>
<evidence type="ECO:0000313" key="2">
    <source>
        <dbReference type="EMBL" id="KZV38598.1"/>
    </source>
</evidence>
<evidence type="ECO:0008006" key="4">
    <source>
        <dbReference type="Google" id="ProtNLM"/>
    </source>
</evidence>
<organism evidence="2 3">
    <name type="scientific">Dorcoceras hygrometricum</name>
    <dbReference type="NCBI Taxonomy" id="472368"/>
    <lineage>
        <taxon>Eukaryota</taxon>
        <taxon>Viridiplantae</taxon>
        <taxon>Streptophyta</taxon>
        <taxon>Embryophyta</taxon>
        <taxon>Tracheophyta</taxon>
        <taxon>Spermatophyta</taxon>
        <taxon>Magnoliopsida</taxon>
        <taxon>eudicotyledons</taxon>
        <taxon>Gunneridae</taxon>
        <taxon>Pentapetalae</taxon>
        <taxon>asterids</taxon>
        <taxon>lamiids</taxon>
        <taxon>Lamiales</taxon>
        <taxon>Gesneriaceae</taxon>
        <taxon>Didymocarpoideae</taxon>
        <taxon>Trichosporeae</taxon>
        <taxon>Loxocarpinae</taxon>
        <taxon>Dorcoceras</taxon>
    </lineage>
</organism>
<keyword evidence="3" id="KW-1185">Reference proteome</keyword>
<reference evidence="2 3" key="1">
    <citation type="journal article" date="2015" name="Proc. Natl. Acad. Sci. U.S.A.">
        <title>The resurrection genome of Boea hygrometrica: A blueprint for survival of dehydration.</title>
        <authorList>
            <person name="Xiao L."/>
            <person name="Yang G."/>
            <person name="Zhang L."/>
            <person name="Yang X."/>
            <person name="Zhao S."/>
            <person name="Ji Z."/>
            <person name="Zhou Q."/>
            <person name="Hu M."/>
            <person name="Wang Y."/>
            <person name="Chen M."/>
            <person name="Xu Y."/>
            <person name="Jin H."/>
            <person name="Xiao X."/>
            <person name="Hu G."/>
            <person name="Bao F."/>
            <person name="Hu Y."/>
            <person name="Wan P."/>
            <person name="Li L."/>
            <person name="Deng X."/>
            <person name="Kuang T."/>
            <person name="Xiang C."/>
            <person name="Zhu J.K."/>
            <person name="Oliver M.J."/>
            <person name="He Y."/>
        </authorList>
    </citation>
    <scope>NUCLEOTIDE SEQUENCE [LARGE SCALE GENOMIC DNA]</scope>
    <source>
        <strain evidence="3">cv. XS01</strain>
    </source>
</reference>
<dbReference type="Proteomes" id="UP000250235">
    <property type="component" value="Unassembled WGS sequence"/>
</dbReference>
<name>A0A2Z7BY94_9LAMI</name>